<evidence type="ECO:0000313" key="1">
    <source>
        <dbReference type="EMBL" id="SDD78415.1"/>
    </source>
</evidence>
<evidence type="ECO:0008006" key="3">
    <source>
        <dbReference type="Google" id="ProtNLM"/>
    </source>
</evidence>
<dbReference type="AlphaFoldDB" id="A0A1G6XLU9"/>
<dbReference type="Proteomes" id="UP000199412">
    <property type="component" value="Unassembled WGS sequence"/>
</dbReference>
<dbReference type="RefSeq" id="WP_092781602.1">
    <property type="nucleotide sequence ID" value="NZ_FNAP01000001.1"/>
</dbReference>
<protein>
    <recommendedName>
        <fullName evidence="3">Peptidase propeptide and YPEB domain-containing protein</fullName>
    </recommendedName>
</protein>
<proteinExistence type="predicted"/>
<name>A0A1G6XLU9_9PROT</name>
<sequence>MGVWDAVTRFVFRDLPWPKTRLSADQAVEIAWAKARDPDLAAFRGFSGMMAEPRRENGRVVWSVSTATKGSGYAVMIDDATGTVISEGGWGVR</sequence>
<gene>
    <name evidence="1" type="ORF">SAMN05421720_101530</name>
</gene>
<reference evidence="1 2" key="1">
    <citation type="submission" date="2016-10" db="EMBL/GenBank/DDBJ databases">
        <authorList>
            <person name="de Groot N.N."/>
        </authorList>
    </citation>
    <scope>NUCLEOTIDE SEQUENCE [LARGE SCALE GENOMIC DNA]</scope>
    <source>
        <strain evidence="1 2">ATCC 700224</strain>
    </source>
</reference>
<dbReference type="Gene3D" id="3.10.450.40">
    <property type="match status" value="1"/>
</dbReference>
<keyword evidence="2" id="KW-1185">Reference proteome</keyword>
<organism evidence="1 2">
    <name type="scientific">Rhodospira trueperi</name>
    <dbReference type="NCBI Taxonomy" id="69960"/>
    <lineage>
        <taxon>Bacteria</taxon>
        <taxon>Pseudomonadati</taxon>
        <taxon>Pseudomonadota</taxon>
        <taxon>Alphaproteobacteria</taxon>
        <taxon>Rhodospirillales</taxon>
        <taxon>Rhodospirillaceae</taxon>
        <taxon>Rhodospira</taxon>
    </lineage>
</organism>
<dbReference type="EMBL" id="FNAP01000001">
    <property type="protein sequence ID" value="SDD78415.1"/>
    <property type="molecule type" value="Genomic_DNA"/>
</dbReference>
<evidence type="ECO:0000313" key="2">
    <source>
        <dbReference type="Proteomes" id="UP000199412"/>
    </source>
</evidence>
<accession>A0A1G6XLU9</accession>